<evidence type="ECO:0000259" key="1">
    <source>
        <dbReference type="Pfam" id="PF00535"/>
    </source>
</evidence>
<comment type="caution">
    <text evidence="2">The sequence shown here is derived from an EMBL/GenBank/DDBJ whole genome shotgun (WGS) entry which is preliminary data.</text>
</comment>
<reference evidence="2 3" key="1">
    <citation type="submission" date="2018-12" db="EMBL/GenBank/DDBJ databases">
        <title>Dyella dinghuensis sp. nov. DHOA06 and Dyella choica sp. nov. 4M-K27, isolated from forest soil.</title>
        <authorList>
            <person name="Qiu L.-H."/>
            <person name="Gao Z.-H."/>
        </authorList>
    </citation>
    <scope>NUCLEOTIDE SEQUENCE [LARGE SCALE GENOMIC DNA]</scope>
    <source>
        <strain evidence="2 3">4M-K27</strain>
    </source>
</reference>
<dbReference type="InterPro" id="IPR001173">
    <property type="entry name" value="Glyco_trans_2-like"/>
</dbReference>
<dbReference type="SUPFAM" id="SSF53448">
    <property type="entry name" value="Nucleotide-diphospho-sugar transferases"/>
    <property type="match status" value="1"/>
</dbReference>
<evidence type="ECO:0000313" key="2">
    <source>
        <dbReference type="EMBL" id="RUL76747.1"/>
    </source>
</evidence>
<dbReference type="InterPro" id="IPR050834">
    <property type="entry name" value="Glycosyltransf_2"/>
</dbReference>
<dbReference type="PANTHER" id="PTHR43685">
    <property type="entry name" value="GLYCOSYLTRANSFERASE"/>
    <property type="match status" value="1"/>
</dbReference>
<dbReference type="Proteomes" id="UP000274358">
    <property type="component" value="Unassembled WGS sequence"/>
</dbReference>
<feature type="domain" description="Glycosyltransferase 2-like" evidence="1">
    <location>
        <begin position="10"/>
        <end position="136"/>
    </location>
</feature>
<gene>
    <name evidence="2" type="ORF">EKH80_08530</name>
</gene>
<dbReference type="Gene3D" id="3.90.550.10">
    <property type="entry name" value="Spore Coat Polysaccharide Biosynthesis Protein SpsA, Chain A"/>
    <property type="match status" value="1"/>
</dbReference>
<evidence type="ECO:0000313" key="3">
    <source>
        <dbReference type="Proteomes" id="UP000274358"/>
    </source>
</evidence>
<name>A0A3S0S109_9GAMM</name>
<dbReference type="InterPro" id="IPR029044">
    <property type="entry name" value="Nucleotide-diphossugar_trans"/>
</dbReference>
<keyword evidence="2" id="KW-0808">Transferase</keyword>
<organism evidence="2 3">
    <name type="scientific">Dyella choica</name>
    <dbReference type="NCBI Taxonomy" id="1927959"/>
    <lineage>
        <taxon>Bacteria</taxon>
        <taxon>Pseudomonadati</taxon>
        <taxon>Pseudomonadota</taxon>
        <taxon>Gammaproteobacteria</taxon>
        <taxon>Lysobacterales</taxon>
        <taxon>Rhodanobacteraceae</taxon>
        <taxon>Dyella</taxon>
    </lineage>
</organism>
<dbReference type="PANTHER" id="PTHR43685:SF11">
    <property type="entry name" value="GLYCOSYLTRANSFERASE TAGX-RELATED"/>
    <property type="match status" value="1"/>
</dbReference>
<dbReference type="AlphaFoldDB" id="A0A3S0S109"/>
<dbReference type="Pfam" id="PF00535">
    <property type="entry name" value="Glycos_transf_2"/>
    <property type="match status" value="1"/>
</dbReference>
<sequence>MSERRKTRVTIGMPVFNGEKTVAAVIESLLQQTFADFQLIISDNASTDATSEICSVFARQDSRIRYIRQAINLGAEANFDYVLQEADCEYFMWAAADDMRSRDFLALCVDLLDKKSDYVGATCPTRFEGMEPDPIRMGDRTLCDEDANENIIKFFEDWHANGRFYSLFRRKELGFWLHQSKHYLGADWALIVQLLKVGKFRRLDSGHVELGRHGASNQLNIFSRYRSGTLQWIVPFLDLSRIAMNSLQTANNRQKFLLVRRLCRLNLRAARTQIRHEAKLKLLRIQRSVKTLWRHA</sequence>
<dbReference type="OrthoDB" id="9802649at2"/>
<dbReference type="CDD" id="cd00761">
    <property type="entry name" value="Glyco_tranf_GTA_type"/>
    <property type="match status" value="1"/>
</dbReference>
<protein>
    <submittedName>
        <fullName evidence="2">Glycosyltransferase family 2 protein</fullName>
    </submittedName>
</protein>
<dbReference type="GO" id="GO:0016740">
    <property type="term" value="F:transferase activity"/>
    <property type="evidence" value="ECO:0007669"/>
    <property type="project" value="UniProtKB-KW"/>
</dbReference>
<accession>A0A3S0S109</accession>
<dbReference type="RefSeq" id="WP_126684308.1">
    <property type="nucleotide sequence ID" value="NZ_RYYV01000005.1"/>
</dbReference>
<keyword evidence="3" id="KW-1185">Reference proteome</keyword>
<dbReference type="EMBL" id="RYYV01000005">
    <property type="protein sequence ID" value="RUL76747.1"/>
    <property type="molecule type" value="Genomic_DNA"/>
</dbReference>
<proteinExistence type="predicted"/>